<feature type="compositionally biased region" description="Low complexity" evidence="9">
    <location>
        <begin position="525"/>
        <end position="544"/>
    </location>
</feature>
<evidence type="ECO:0000256" key="7">
    <source>
        <dbReference type="ARBA" id="ARBA00032587"/>
    </source>
</evidence>
<feature type="domain" description="SH3" evidence="10">
    <location>
        <begin position="379"/>
        <end position="439"/>
    </location>
</feature>
<keyword evidence="5" id="KW-0344">Guanine-nucleotide releasing factor</keyword>
<dbReference type="SUPFAM" id="SSF50044">
    <property type="entry name" value="SH3-domain"/>
    <property type="match status" value="7"/>
</dbReference>
<protein>
    <recommendedName>
        <fullName evidence="3">Dynamin-binding protein</fullName>
    </recommendedName>
    <alternativeName>
        <fullName evidence="7">Scaffold protein Tuba</fullName>
    </alternativeName>
</protein>
<feature type="domain" description="SH3" evidence="10">
    <location>
        <begin position="71"/>
        <end position="130"/>
    </location>
</feature>
<evidence type="ECO:0000256" key="2">
    <source>
        <dbReference type="ARBA" id="ARBA00004348"/>
    </source>
</evidence>
<evidence type="ECO:0000256" key="3">
    <source>
        <dbReference type="ARBA" id="ARBA00018186"/>
    </source>
</evidence>
<dbReference type="PANTHER" id="PTHR22834">
    <property type="entry name" value="NUCLEAR FUSION PROTEIN FUS2"/>
    <property type="match status" value="1"/>
</dbReference>
<evidence type="ECO:0000313" key="14">
    <source>
        <dbReference type="Proteomes" id="UP001378592"/>
    </source>
</evidence>
<dbReference type="SMART" id="SM00326">
    <property type="entry name" value="SH3"/>
    <property type="match status" value="7"/>
</dbReference>
<dbReference type="InterPro" id="IPR001331">
    <property type="entry name" value="GDS_CDC24_CS"/>
</dbReference>
<dbReference type="EMBL" id="JAZDUA010000587">
    <property type="protein sequence ID" value="KAK7790783.1"/>
    <property type="molecule type" value="Genomic_DNA"/>
</dbReference>
<dbReference type="GO" id="GO:0035556">
    <property type="term" value="P:intracellular signal transduction"/>
    <property type="evidence" value="ECO:0007669"/>
    <property type="project" value="InterPro"/>
</dbReference>
<dbReference type="Pfam" id="PF00621">
    <property type="entry name" value="RhoGEF"/>
    <property type="match status" value="1"/>
</dbReference>
<feature type="region of interest" description="Disordered" evidence="9">
    <location>
        <begin position="507"/>
        <end position="578"/>
    </location>
</feature>
<feature type="domain" description="SH3" evidence="10">
    <location>
        <begin position="293"/>
        <end position="352"/>
    </location>
</feature>
<dbReference type="SMART" id="SM00721">
    <property type="entry name" value="BAR"/>
    <property type="match status" value="1"/>
</dbReference>
<dbReference type="SUPFAM" id="SSF103657">
    <property type="entry name" value="BAR/IMD domain-like"/>
    <property type="match status" value="1"/>
</dbReference>
<keyword evidence="4 8" id="KW-0728">SH3 domain</keyword>
<dbReference type="Gene3D" id="1.20.1270.60">
    <property type="entry name" value="Arfaptin homology (AH) domain/BAR domain"/>
    <property type="match status" value="1"/>
</dbReference>
<proteinExistence type="predicted"/>
<feature type="domain" description="DH" evidence="11">
    <location>
        <begin position="769"/>
        <end position="955"/>
    </location>
</feature>
<feature type="compositionally biased region" description="Pro residues" evidence="9">
    <location>
        <begin position="634"/>
        <end position="643"/>
    </location>
</feature>
<dbReference type="Gene3D" id="1.20.900.10">
    <property type="entry name" value="Dbl homology (DH) domain"/>
    <property type="match status" value="1"/>
</dbReference>
<dbReference type="PRINTS" id="PR00452">
    <property type="entry name" value="SH3DOMAIN"/>
</dbReference>
<feature type="compositionally biased region" description="Polar residues" evidence="9">
    <location>
        <begin position="1236"/>
        <end position="1246"/>
    </location>
</feature>
<feature type="region of interest" description="Disordered" evidence="9">
    <location>
        <begin position="609"/>
        <end position="649"/>
    </location>
</feature>
<dbReference type="InterPro" id="IPR004148">
    <property type="entry name" value="BAR_dom"/>
</dbReference>
<feature type="region of interest" description="Disordered" evidence="9">
    <location>
        <begin position="1345"/>
        <end position="1376"/>
    </location>
</feature>
<evidence type="ECO:0000256" key="1">
    <source>
        <dbReference type="ARBA" id="ARBA00004282"/>
    </source>
</evidence>
<dbReference type="InterPro" id="IPR036028">
    <property type="entry name" value="SH3-like_dom_sf"/>
</dbReference>
<feature type="domain" description="SH3" evidence="10">
    <location>
        <begin position="7"/>
        <end position="66"/>
    </location>
</feature>
<dbReference type="InterPro" id="IPR001452">
    <property type="entry name" value="SH3_domain"/>
</dbReference>
<dbReference type="Pfam" id="PF14604">
    <property type="entry name" value="SH3_9"/>
    <property type="match status" value="1"/>
</dbReference>
<evidence type="ECO:0000256" key="5">
    <source>
        <dbReference type="ARBA" id="ARBA00022658"/>
    </source>
</evidence>
<dbReference type="Proteomes" id="UP001378592">
    <property type="component" value="Unassembled WGS sequence"/>
</dbReference>
<comment type="subcellular location">
    <subcellularLocation>
        <location evidence="1">Cell junction</location>
    </subcellularLocation>
    <subcellularLocation>
        <location evidence="2">Golgi apparatus</location>
        <location evidence="2">Golgi stack</location>
    </subcellularLocation>
</comment>
<dbReference type="CDD" id="cd00174">
    <property type="entry name" value="SH3"/>
    <property type="match status" value="2"/>
</dbReference>
<dbReference type="GO" id="GO:0070161">
    <property type="term" value="C:anchoring junction"/>
    <property type="evidence" value="ECO:0007669"/>
    <property type="project" value="UniProtKB-SubCell"/>
</dbReference>
<evidence type="ECO:0000313" key="13">
    <source>
        <dbReference type="EMBL" id="KAK7790783.1"/>
    </source>
</evidence>
<dbReference type="PROSITE" id="PS51021">
    <property type="entry name" value="BAR"/>
    <property type="match status" value="1"/>
</dbReference>
<feature type="domain" description="SH3" evidence="10">
    <location>
        <begin position="141"/>
        <end position="200"/>
    </location>
</feature>
<keyword evidence="14" id="KW-1185">Reference proteome</keyword>
<evidence type="ECO:0000256" key="8">
    <source>
        <dbReference type="PROSITE-ProRule" id="PRU00192"/>
    </source>
</evidence>
<gene>
    <name evidence="13" type="ORF">R5R35_000425</name>
</gene>
<name>A0AAN9V377_9ORTH</name>
<dbReference type="InterPro" id="IPR051492">
    <property type="entry name" value="Dynamin-Rho_GEF"/>
</dbReference>
<evidence type="ECO:0000259" key="12">
    <source>
        <dbReference type="PROSITE" id="PS51021"/>
    </source>
</evidence>
<sequence length="1483" mass="167458">MAWFTMEEGQIAKVLQDFFTTAEGELSLQKGDIVQILKKIDKLWCFGCHNGRTGNMPLNYLIFINCPDLQDGEELFASIASFPMQQSGDLSFDRGELIVGVRKVDENWWQGRIDARVGMFPRTYTWQLDSSFMKRKESQPYKMKKARVKKDLQAQIDEEIDLFAGDIVTVTEVVDKDWYRGESRGKIGIFPAAFITLLNEADESSQQNYPSTASSSNFSAPSTFSNSDLMDGPPSYSDVFGTNVPSTSSFLTNNTNDMFDDDYFKQNAPSTFFAEQNDNQRGLLDLDQSKEAGIIPYGISLYPFHAQFDNELSFGEGEIVTLIRYISKDWMEGKIYDRKGIFPCNYVNVIVDCGRDNDLQSSGIGSTLESSSTGSCDLETESFAAVLYNFDAQMNSDISVKEGEIVYVMEQPNESWCKVRNQSGEIGLCPRNYLTLHVSQPKVKTNLFQRFSLANDNLLDSEIPDNIDHVENRRSYQPQDFMSGSHGTCSVDDLISLNIDNLKSNKTWHAKPTSSMRDLSDIFGSSSNKSASGSSDRLSSSGQSYNSVEKRVPSPAAGELDWQNNVSQPTSRQSSTLSLLDEPIVPATPSTSSGFQGFGLPRRRGPLQPSRFAPPVPPPTHKLKRQISDRVPHRPAPPVPLPGQKPMRRLEGSPQRHAVEGECNQQSGRNEIIAKENQLKYLMQMKEEILRKIDFHEDCNDVEFNNMKYQVNVYDEKIKVLTADLERLKGGEQNADSSSRECVVESETPSASIPTSCSEEERRLKYLEQRQNVISELVMTEKEYVRDLKITFEVFNLHDPSKLESRGINVKILFGNILEVMCFAEEFLDKLLFSMKGKNEDEQCLGVVFLEMADQMKSIYGEYCMNHDHALGLLEKYESEQEVQKVFNKGLETLRYQIACFDMSSILIKPVQRILKYPLILNELIKYTSESHMDKPDLLRAVKTIMDVATYINECKRRKDIVSKYLVDGNATISSKMSRLSLHSVAKKSTRFGMLVSSTLGFGAVTKDPAFIECETAFHAIEKTIRTFLKNIESFIQHLHEVVLSQCYIAEGFAHFYQERHPDVEEFARIQKLVNTQYFKEFENTVQRRVTNPLNTTLTLFEGPAILIQKQNDKFLDYNACAAKAEKNKDVKIIQEELLIARNNYQALNDQLLEELPMLVSVSSDLFVECLSAFVTARKLLTAKVMKHYLAVLEQSKTISSSDVVESCCVRYNLVLNQLCRLNFLSAKKILSNSPTPKLKNQSTEELSQEAKDQTSSQRAYLQSQYGPDKIYSVIRPCVANEALELSLNVGHLVAVIKKQNPMGDSKIWFVDDGANRGFVPCNNLKEVYQSPVPHRHSITVPPSYQSSNLPGADGAGSIRHTGSLKKNPSPPPYRSVMRTPSYCAESSETETTDSSKHRYEVITENKVSHYSEIPEDDAEPAEDVYYAMYDFQGDGVRTLSVKSGQLVKILQKHDAENNSEWWLAEDLNGMRGFVPGNFLAPK</sequence>
<dbReference type="GO" id="GO:0005085">
    <property type="term" value="F:guanyl-nucleotide exchange factor activity"/>
    <property type="evidence" value="ECO:0007669"/>
    <property type="project" value="UniProtKB-KW"/>
</dbReference>
<accession>A0AAN9V377</accession>
<reference evidence="13 14" key="1">
    <citation type="submission" date="2024-03" db="EMBL/GenBank/DDBJ databases">
        <title>The genome assembly and annotation of the cricket Gryllus longicercus Weissman &amp; Gray.</title>
        <authorList>
            <person name="Szrajer S."/>
            <person name="Gray D."/>
            <person name="Ylla G."/>
        </authorList>
    </citation>
    <scope>NUCLEOTIDE SEQUENCE [LARGE SCALE GENOMIC DNA]</scope>
    <source>
        <strain evidence="13">DAG 2021-001</strain>
        <tissue evidence="13">Whole body minus gut</tissue>
    </source>
</reference>
<dbReference type="Gene3D" id="2.30.30.40">
    <property type="entry name" value="SH3 Domains"/>
    <property type="match status" value="7"/>
</dbReference>
<dbReference type="Pfam" id="PF00018">
    <property type="entry name" value="SH3_1"/>
    <property type="match status" value="5"/>
</dbReference>
<organism evidence="13 14">
    <name type="scientific">Gryllus longicercus</name>
    <dbReference type="NCBI Taxonomy" id="2509291"/>
    <lineage>
        <taxon>Eukaryota</taxon>
        <taxon>Metazoa</taxon>
        <taxon>Ecdysozoa</taxon>
        <taxon>Arthropoda</taxon>
        <taxon>Hexapoda</taxon>
        <taxon>Insecta</taxon>
        <taxon>Pterygota</taxon>
        <taxon>Neoptera</taxon>
        <taxon>Polyneoptera</taxon>
        <taxon>Orthoptera</taxon>
        <taxon>Ensifera</taxon>
        <taxon>Gryllidea</taxon>
        <taxon>Grylloidea</taxon>
        <taxon>Gryllidae</taxon>
        <taxon>Gryllinae</taxon>
        <taxon>Gryllus</taxon>
    </lineage>
</organism>
<dbReference type="PRINTS" id="PR00499">
    <property type="entry name" value="P67PHOX"/>
</dbReference>
<dbReference type="SUPFAM" id="SSF48065">
    <property type="entry name" value="DBL homology domain (DH-domain)"/>
    <property type="match status" value="1"/>
</dbReference>
<dbReference type="InterPro" id="IPR000219">
    <property type="entry name" value="DH_dom"/>
</dbReference>
<evidence type="ECO:0000256" key="6">
    <source>
        <dbReference type="ARBA" id="ARBA00022949"/>
    </source>
</evidence>
<dbReference type="PANTHER" id="PTHR22834:SF20">
    <property type="entry name" value="SH3 DOMAIN-CONTAINING PROTEIN"/>
    <property type="match status" value="1"/>
</dbReference>
<evidence type="ECO:0000256" key="9">
    <source>
        <dbReference type="SAM" id="MobiDB-lite"/>
    </source>
</evidence>
<keyword evidence="6" id="KW-0965">Cell junction</keyword>
<feature type="compositionally biased region" description="Polar residues" evidence="9">
    <location>
        <begin position="562"/>
        <end position="578"/>
    </location>
</feature>
<dbReference type="PROSITE" id="PS50002">
    <property type="entry name" value="SH3"/>
    <property type="match status" value="6"/>
</dbReference>
<dbReference type="InterPro" id="IPR027267">
    <property type="entry name" value="AH/BAR_dom_sf"/>
</dbReference>
<feature type="region of interest" description="Disordered" evidence="9">
    <location>
        <begin position="1236"/>
        <end position="1258"/>
    </location>
</feature>
<evidence type="ECO:0000259" key="10">
    <source>
        <dbReference type="PROSITE" id="PS50002"/>
    </source>
</evidence>
<dbReference type="PROSITE" id="PS00741">
    <property type="entry name" value="DH_1"/>
    <property type="match status" value="1"/>
</dbReference>
<evidence type="ECO:0000256" key="4">
    <source>
        <dbReference type="ARBA" id="ARBA00022443"/>
    </source>
</evidence>
<dbReference type="GO" id="GO:0005795">
    <property type="term" value="C:Golgi stack"/>
    <property type="evidence" value="ECO:0007669"/>
    <property type="project" value="UniProtKB-SubCell"/>
</dbReference>
<feature type="domain" description="SH3" evidence="10">
    <location>
        <begin position="1421"/>
        <end position="1483"/>
    </location>
</feature>
<dbReference type="SMART" id="SM00325">
    <property type="entry name" value="RhoGEF"/>
    <property type="match status" value="1"/>
</dbReference>
<dbReference type="CDD" id="cd00160">
    <property type="entry name" value="RhoGEF"/>
    <property type="match status" value="1"/>
</dbReference>
<dbReference type="InterPro" id="IPR035899">
    <property type="entry name" value="DBL_dom_sf"/>
</dbReference>
<feature type="compositionally biased region" description="Polar residues" evidence="9">
    <location>
        <begin position="507"/>
        <end position="517"/>
    </location>
</feature>
<dbReference type="Pfam" id="PF03114">
    <property type="entry name" value="BAR"/>
    <property type="match status" value="1"/>
</dbReference>
<comment type="caution">
    <text evidence="13">The sequence shown here is derived from an EMBL/GenBank/DDBJ whole genome shotgun (WGS) entry which is preliminary data.</text>
</comment>
<feature type="domain" description="BAR" evidence="12">
    <location>
        <begin position="996"/>
        <end position="1202"/>
    </location>
</feature>
<evidence type="ECO:0000259" key="11">
    <source>
        <dbReference type="PROSITE" id="PS50010"/>
    </source>
</evidence>
<dbReference type="PROSITE" id="PS50010">
    <property type="entry name" value="DH_2"/>
    <property type="match status" value="1"/>
</dbReference>